<reference evidence="2 3" key="1">
    <citation type="submission" date="2020-02" db="EMBL/GenBank/DDBJ databases">
        <title>Genome sequence of the type strain CGMCC 1.15528 of Mesorhizobium zhangyense.</title>
        <authorList>
            <person name="Gao J."/>
            <person name="Sun J."/>
        </authorList>
    </citation>
    <scope>NUCLEOTIDE SEQUENCE [LARGE SCALE GENOMIC DNA]</scope>
    <source>
        <strain evidence="2 3">CGMCC 1.15528</strain>
    </source>
</reference>
<protein>
    <submittedName>
        <fullName evidence="2">Helix-turn-helix domain-containing protein</fullName>
    </submittedName>
</protein>
<keyword evidence="3" id="KW-1185">Reference proteome</keyword>
<evidence type="ECO:0000313" key="3">
    <source>
        <dbReference type="Proteomes" id="UP000481252"/>
    </source>
</evidence>
<accession>A0A7C9RBU0</accession>
<name>A0A7C9RBU0_9HYPH</name>
<sequence length="69" mass="7807">MKDAPDQAMTVRDVAGYLNVDEKTVYRLAKRGDLPGFKVAGAWRFKRSDLDSWIDLQKKAAQNKHKGAE</sequence>
<gene>
    <name evidence="2" type="ORF">G6N74_29655</name>
</gene>
<dbReference type="InterPro" id="IPR010093">
    <property type="entry name" value="SinI_DNA-bd"/>
</dbReference>
<organism evidence="2 3">
    <name type="scientific">Mesorhizobium zhangyense</name>
    <dbReference type="NCBI Taxonomy" id="1776730"/>
    <lineage>
        <taxon>Bacteria</taxon>
        <taxon>Pseudomonadati</taxon>
        <taxon>Pseudomonadota</taxon>
        <taxon>Alphaproteobacteria</taxon>
        <taxon>Hyphomicrobiales</taxon>
        <taxon>Phyllobacteriaceae</taxon>
        <taxon>Mesorhizobium</taxon>
    </lineage>
</organism>
<dbReference type="GO" id="GO:0003677">
    <property type="term" value="F:DNA binding"/>
    <property type="evidence" value="ECO:0007669"/>
    <property type="project" value="InterPro"/>
</dbReference>
<evidence type="ECO:0000313" key="2">
    <source>
        <dbReference type="EMBL" id="NGN45221.1"/>
    </source>
</evidence>
<comment type="caution">
    <text evidence="2">The sequence shown here is derived from an EMBL/GenBank/DDBJ whole genome shotgun (WGS) entry which is preliminary data.</text>
</comment>
<dbReference type="EMBL" id="JAAKZG010000029">
    <property type="protein sequence ID" value="NGN45221.1"/>
    <property type="molecule type" value="Genomic_DNA"/>
</dbReference>
<dbReference type="RefSeq" id="WP_165121593.1">
    <property type="nucleotide sequence ID" value="NZ_JAAKZG010000029.1"/>
</dbReference>
<evidence type="ECO:0000259" key="1">
    <source>
        <dbReference type="Pfam" id="PF12728"/>
    </source>
</evidence>
<proteinExistence type="predicted"/>
<dbReference type="NCBIfam" id="TIGR01764">
    <property type="entry name" value="excise"/>
    <property type="match status" value="1"/>
</dbReference>
<dbReference type="Pfam" id="PF12728">
    <property type="entry name" value="HTH_17"/>
    <property type="match status" value="1"/>
</dbReference>
<feature type="domain" description="Helix-turn-helix" evidence="1">
    <location>
        <begin position="9"/>
        <end position="54"/>
    </location>
</feature>
<dbReference type="InterPro" id="IPR009061">
    <property type="entry name" value="DNA-bd_dom_put_sf"/>
</dbReference>
<dbReference type="InterPro" id="IPR041657">
    <property type="entry name" value="HTH_17"/>
</dbReference>
<dbReference type="AlphaFoldDB" id="A0A7C9RBU0"/>
<dbReference type="SUPFAM" id="SSF46955">
    <property type="entry name" value="Putative DNA-binding domain"/>
    <property type="match status" value="1"/>
</dbReference>
<dbReference type="Proteomes" id="UP000481252">
    <property type="component" value="Unassembled WGS sequence"/>
</dbReference>